<dbReference type="GO" id="GO:0006355">
    <property type="term" value="P:regulation of DNA-templated transcription"/>
    <property type="evidence" value="ECO:0007669"/>
    <property type="project" value="InterPro"/>
</dbReference>
<evidence type="ECO:0000256" key="4">
    <source>
        <dbReference type="ARBA" id="ARBA00023125"/>
    </source>
</evidence>
<dbReference type="PANTHER" id="PTHR48111:SF1">
    <property type="entry name" value="TWO-COMPONENT RESPONSE REGULATOR ORR33"/>
    <property type="match status" value="1"/>
</dbReference>
<organism evidence="8 9">
    <name type="scientific">Candidatus Nephthysia bennettiae</name>
    <dbReference type="NCBI Taxonomy" id="3127016"/>
    <lineage>
        <taxon>Bacteria</taxon>
        <taxon>Bacillati</taxon>
        <taxon>Candidatus Dormiibacterota</taxon>
        <taxon>Candidatus Dormibacteria</taxon>
        <taxon>Candidatus Dormibacterales</taxon>
        <taxon>Candidatus Dormibacteraceae</taxon>
        <taxon>Candidatus Nephthysia</taxon>
    </lineage>
</organism>
<dbReference type="GO" id="GO:0005829">
    <property type="term" value="C:cytosol"/>
    <property type="evidence" value="ECO:0007669"/>
    <property type="project" value="TreeGrafter"/>
</dbReference>
<evidence type="ECO:0000256" key="5">
    <source>
        <dbReference type="ARBA" id="ARBA00023163"/>
    </source>
</evidence>
<dbReference type="AlphaFoldDB" id="A0A934K9A1"/>
<comment type="caution">
    <text evidence="8">The sequence shown here is derived from an EMBL/GenBank/DDBJ whole genome shotgun (WGS) entry which is preliminary data.</text>
</comment>
<evidence type="ECO:0000256" key="2">
    <source>
        <dbReference type="ARBA" id="ARBA00023012"/>
    </source>
</evidence>
<dbReference type="InterPro" id="IPR036388">
    <property type="entry name" value="WH-like_DNA-bd_sf"/>
</dbReference>
<keyword evidence="1 6" id="KW-0597">Phosphoprotein</keyword>
<evidence type="ECO:0000313" key="8">
    <source>
        <dbReference type="EMBL" id="MBJ7600670.1"/>
    </source>
</evidence>
<feature type="modified residue" description="4-aspartylphosphate" evidence="6">
    <location>
        <position position="77"/>
    </location>
</feature>
<dbReference type="InterPro" id="IPR039420">
    <property type="entry name" value="WalR-like"/>
</dbReference>
<evidence type="ECO:0000259" key="7">
    <source>
        <dbReference type="PROSITE" id="PS50110"/>
    </source>
</evidence>
<keyword evidence="5" id="KW-0804">Transcription</keyword>
<dbReference type="InterPro" id="IPR011006">
    <property type="entry name" value="CheY-like_superfamily"/>
</dbReference>
<dbReference type="Pfam" id="PF00072">
    <property type="entry name" value="Response_reg"/>
    <property type="match status" value="1"/>
</dbReference>
<dbReference type="SMART" id="SM00448">
    <property type="entry name" value="REC"/>
    <property type="match status" value="1"/>
</dbReference>
<proteinExistence type="predicted"/>
<dbReference type="GO" id="GO:0000976">
    <property type="term" value="F:transcription cis-regulatory region binding"/>
    <property type="evidence" value="ECO:0007669"/>
    <property type="project" value="TreeGrafter"/>
</dbReference>
<gene>
    <name evidence="8" type="ORF">JF922_21700</name>
</gene>
<name>A0A934K9A1_9BACT</name>
<keyword evidence="2" id="KW-0902">Two-component regulatory system</keyword>
<dbReference type="SUPFAM" id="SSF46894">
    <property type="entry name" value="C-terminal effector domain of the bipartite response regulators"/>
    <property type="match status" value="1"/>
</dbReference>
<accession>A0A934K9A1</accession>
<evidence type="ECO:0000256" key="6">
    <source>
        <dbReference type="PROSITE-ProRule" id="PRU00169"/>
    </source>
</evidence>
<dbReference type="PROSITE" id="PS50110">
    <property type="entry name" value="RESPONSE_REGULATORY"/>
    <property type="match status" value="1"/>
</dbReference>
<dbReference type="SUPFAM" id="SSF52172">
    <property type="entry name" value="CheY-like"/>
    <property type="match status" value="1"/>
</dbReference>
<dbReference type="Gene3D" id="1.10.10.10">
    <property type="entry name" value="Winged helix-like DNA-binding domain superfamily/Winged helix DNA-binding domain"/>
    <property type="match status" value="1"/>
</dbReference>
<evidence type="ECO:0000256" key="1">
    <source>
        <dbReference type="ARBA" id="ARBA00022553"/>
    </source>
</evidence>
<dbReference type="Proteomes" id="UP000612893">
    <property type="component" value="Unassembled WGS sequence"/>
</dbReference>
<dbReference type="InterPro" id="IPR001789">
    <property type="entry name" value="Sig_transdc_resp-reg_receiver"/>
</dbReference>
<evidence type="ECO:0000313" key="9">
    <source>
        <dbReference type="Proteomes" id="UP000612893"/>
    </source>
</evidence>
<feature type="domain" description="Response regulatory" evidence="7">
    <location>
        <begin position="28"/>
        <end position="145"/>
    </location>
</feature>
<dbReference type="CDD" id="cd00156">
    <property type="entry name" value="REC"/>
    <property type="match status" value="1"/>
</dbReference>
<dbReference type="Gene3D" id="3.40.50.2300">
    <property type="match status" value="1"/>
</dbReference>
<dbReference type="PANTHER" id="PTHR48111">
    <property type="entry name" value="REGULATOR OF RPOS"/>
    <property type="match status" value="1"/>
</dbReference>
<keyword evidence="3" id="KW-0805">Transcription regulation</keyword>
<dbReference type="GO" id="GO:0000156">
    <property type="term" value="F:phosphorelay response regulator activity"/>
    <property type="evidence" value="ECO:0007669"/>
    <property type="project" value="TreeGrafter"/>
</dbReference>
<dbReference type="GO" id="GO:0032993">
    <property type="term" value="C:protein-DNA complex"/>
    <property type="evidence" value="ECO:0007669"/>
    <property type="project" value="TreeGrafter"/>
</dbReference>
<dbReference type="InterPro" id="IPR016032">
    <property type="entry name" value="Sig_transdc_resp-reg_C-effctor"/>
</dbReference>
<keyword evidence="9" id="KW-1185">Reference proteome</keyword>
<sequence>MRTRPRISAPPLPPGLDAYRPPEVIGSSVLIVEDEIPMQTQLRLDLTDLGYQAKVAGSGEEAQQLLSRERVAGVLLDLVLDEGEEAGLELLRWIRQNHPGLPVIVLSAAQVSSAAIRRAYELGASSYFVKGNAPMAHIYSDLAARLVEGGTGRAGHYRFGRLDFDPTSRTMRLDQRQIRLTSQQTALVVHLAQGSKSATAGDLIAAGLFRPNAARSTVHSALLTLRRKLDELEPELGSKLLHSTAKGYSLGPIV</sequence>
<reference evidence="8" key="1">
    <citation type="submission" date="2020-10" db="EMBL/GenBank/DDBJ databases">
        <title>Ca. Dormibacterota MAGs.</title>
        <authorList>
            <person name="Montgomery K."/>
        </authorList>
    </citation>
    <scope>NUCLEOTIDE SEQUENCE [LARGE SCALE GENOMIC DNA]</scope>
    <source>
        <strain evidence="8">SC8812_S17_10</strain>
    </source>
</reference>
<dbReference type="EMBL" id="JAEKNR010000217">
    <property type="protein sequence ID" value="MBJ7600670.1"/>
    <property type="molecule type" value="Genomic_DNA"/>
</dbReference>
<keyword evidence="4" id="KW-0238">DNA-binding</keyword>
<protein>
    <submittedName>
        <fullName evidence="8">Response regulator transcription factor</fullName>
    </submittedName>
</protein>
<evidence type="ECO:0000256" key="3">
    <source>
        <dbReference type="ARBA" id="ARBA00023015"/>
    </source>
</evidence>